<dbReference type="AlphaFoldDB" id="A0A165FTB5"/>
<evidence type="ECO:0000259" key="3">
    <source>
        <dbReference type="Pfam" id="PF05368"/>
    </source>
</evidence>
<dbReference type="Pfam" id="PF05368">
    <property type="entry name" value="NmrA"/>
    <property type="match status" value="1"/>
</dbReference>
<feature type="domain" description="NmrA-like" evidence="3">
    <location>
        <begin position="24"/>
        <end position="295"/>
    </location>
</feature>
<dbReference type="SUPFAM" id="SSF51735">
    <property type="entry name" value="NAD(P)-binding Rossmann-fold domains"/>
    <property type="match status" value="1"/>
</dbReference>
<dbReference type="STRING" id="1314785.A0A165FTB5"/>
<dbReference type="GeneID" id="63825383"/>
<evidence type="ECO:0000313" key="5">
    <source>
        <dbReference type="Proteomes" id="UP000076871"/>
    </source>
</evidence>
<sequence length="348" mass="39363">MSTHGSPLRRTHGVSAVNNSQPLNTIALFGARGMLGSVILSALLDSPVQGYHPRITVFLRPGKPLKRNLADHPQVLIIELDYFEEGTALAQHLRGVDAIISALSGPGISAQYRILNAAIEAGVRRFYPSEYGFHQAYRAPGDPGGRIMPLWDEKERFAEHLKLHPAVEAGNLEYTFIGVGDLYDQPTEPFWCAWTSDRESYEVPIVGDPNARADWSCTRDVARYVVATLSKPAISANAYLNFPSETLSQHAMVELFRKYARGRKVDVRHFSMDEAHRFIARPQEAPQQIAMNSSFPVDFYFVVKSIQGSGTFRRSRWECHWDLFPEVKRTTFEEYMRERFGDPDEMIV</sequence>
<keyword evidence="2" id="KW-0560">Oxidoreductase</keyword>
<dbReference type="Gene3D" id="3.90.25.10">
    <property type="entry name" value="UDP-galactose 4-epimerase, domain 1"/>
    <property type="match status" value="1"/>
</dbReference>
<evidence type="ECO:0000313" key="4">
    <source>
        <dbReference type="EMBL" id="KZT09382.1"/>
    </source>
</evidence>
<dbReference type="EMBL" id="KV427612">
    <property type="protein sequence ID" value="KZT09382.1"/>
    <property type="molecule type" value="Genomic_DNA"/>
</dbReference>
<keyword evidence="1" id="KW-0521">NADP</keyword>
<proteinExistence type="predicted"/>
<protein>
    <submittedName>
        <fullName evidence="4">NAD(P)-binding protein</fullName>
    </submittedName>
</protein>
<dbReference type="InParanoid" id="A0A165FTB5"/>
<dbReference type="GO" id="GO:0016491">
    <property type="term" value="F:oxidoreductase activity"/>
    <property type="evidence" value="ECO:0007669"/>
    <property type="project" value="UniProtKB-KW"/>
</dbReference>
<dbReference type="PANTHER" id="PTHR47706">
    <property type="entry name" value="NMRA-LIKE FAMILY PROTEIN"/>
    <property type="match status" value="1"/>
</dbReference>
<dbReference type="Gene3D" id="3.40.50.720">
    <property type="entry name" value="NAD(P)-binding Rossmann-like Domain"/>
    <property type="match status" value="1"/>
</dbReference>
<dbReference type="Proteomes" id="UP000076871">
    <property type="component" value="Unassembled WGS sequence"/>
</dbReference>
<dbReference type="RefSeq" id="XP_040767122.1">
    <property type="nucleotide sequence ID" value="XM_040908354.1"/>
</dbReference>
<dbReference type="InterPro" id="IPR008030">
    <property type="entry name" value="NmrA-like"/>
</dbReference>
<name>A0A165FTB5_9APHY</name>
<accession>A0A165FTB5</accession>
<dbReference type="PANTHER" id="PTHR47706:SF9">
    <property type="entry name" value="NMRA-LIKE DOMAIN-CONTAINING PROTEIN-RELATED"/>
    <property type="match status" value="1"/>
</dbReference>
<dbReference type="InterPro" id="IPR051609">
    <property type="entry name" value="NmrA/Isoflavone_reductase-like"/>
</dbReference>
<dbReference type="InterPro" id="IPR036291">
    <property type="entry name" value="NAD(P)-bd_dom_sf"/>
</dbReference>
<dbReference type="OrthoDB" id="9974981at2759"/>
<evidence type="ECO:0000256" key="2">
    <source>
        <dbReference type="ARBA" id="ARBA00023002"/>
    </source>
</evidence>
<gene>
    <name evidence="4" type="ORF">LAESUDRAFT_723139</name>
</gene>
<keyword evidence="5" id="KW-1185">Reference proteome</keyword>
<organism evidence="4 5">
    <name type="scientific">Laetiporus sulphureus 93-53</name>
    <dbReference type="NCBI Taxonomy" id="1314785"/>
    <lineage>
        <taxon>Eukaryota</taxon>
        <taxon>Fungi</taxon>
        <taxon>Dikarya</taxon>
        <taxon>Basidiomycota</taxon>
        <taxon>Agaricomycotina</taxon>
        <taxon>Agaricomycetes</taxon>
        <taxon>Polyporales</taxon>
        <taxon>Laetiporus</taxon>
    </lineage>
</organism>
<evidence type="ECO:0000256" key="1">
    <source>
        <dbReference type="ARBA" id="ARBA00022857"/>
    </source>
</evidence>
<reference evidence="4 5" key="1">
    <citation type="journal article" date="2016" name="Mol. Biol. Evol.">
        <title>Comparative Genomics of Early-Diverging Mushroom-Forming Fungi Provides Insights into the Origins of Lignocellulose Decay Capabilities.</title>
        <authorList>
            <person name="Nagy L.G."/>
            <person name="Riley R."/>
            <person name="Tritt A."/>
            <person name="Adam C."/>
            <person name="Daum C."/>
            <person name="Floudas D."/>
            <person name="Sun H."/>
            <person name="Yadav J.S."/>
            <person name="Pangilinan J."/>
            <person name="Larsson K.H."/>
            <person name="Matsuura K."/>
            <person name="Barry K."/>
            <person name="Labutti K."/>
            <person name="Kuo R."/>
            <person name="Ohm R.A."/>
            <person name="Bhattacharya S.S."/>
            <person name="Shirouzu T."/>
            <person name="Yoshinaga Y."/>
            <person name="Martin F.M."/>
            <person name="Grigoriev I.V."/>
            <person name="Hibbett D.S."/>
        </authorList>
    </citation>
    <scope>NUCLEOTIDE SEQUENCE [LARGE SCALE GENOMIC DNA]</scope>
    <source>
        <strain evidence="4 5">93-53</strain>
    </source>
</reference>